<keyword evidence="2" id="KW-0812">Transmembrane</keyword>
<gene>
    <name evidence="4" type="ORF">GCM10023332_01070</name>
</gene>
<dbReference type="SUPFAM" id="SSF54523">
    <property type="entry name" value="Pili subunits"/>
    <property type="match status" value="1"/>
</dbReference>
<evidence type="ECO:0000256" key="2">
    <source>
        <dbReference type="SAM" id="Phobius"/>
    </source>
</evidence>
<evidence type="ECO:0000313" key="4">
    <source>
        <dbReference type="EMBL" id="GAA4853804.1"/>
    </source>
</evidence>
<proteinExistence type="predicted"/>
<dbReference type="PRINTS" id="PR00813">
    <property type="entry name" value="BCTERIALGSPG"/>
</dbReference>
<protein>
    <recommendedName>
        <fullName evidence="3">Type II secretion system protein GspG C-terminal domain-containing protein</fullName>
    </recommendedName>
</protein>
<feature type="transmembrane region" description="Helical" evidence="2">
    <location>
        <begin position="62"/>
        <end position="83"/>
    </location>
</feature>
<dbReference type="PROSITE" id="PS00409">
    <property type="entry name" value="PROKAR_NTER_METHYL"/>
    <property type="match status" value="1"/>
</dbReference>
<dbReference type="NCBIfam" id="TIGR02532">
    <property type="entry name" value="IV_pilin_GFxxxE"/>
    <property type="match status" value="1"/>
</dbReference>
<dbReference type="InterPro" id="IPR013545">
    <property type="entry name" value="T2SS_protein-GspG_C"/>
</dbReference>
<sequence length="188" mass="20287">MRRNRSIIRSNRPTLSLPVSQGRGAIRMRLRRHEGGCRGPFIVASRADGLVRVGSTGSRQRGFSLIEIILVVVLIGGIVAFAATRILGGGDRARVNLAKAQVQTLAEKVQQFEMDTGALPNSLDELVSQPGNAGGWLGPYAKAGELNDPWNTPFEYRVPGDGRPFDIISFGADKRAGGTSVDADIRYE</sequence>
<evidence type="ECO:0000256" key="1">
    <source>
        <dbReference type="ARBA" id="ARBA00022481"/>
    </source>
</evidence>
<keyword evidence="2" id="KW-0472">Membrane</keyword>
<feature type="domain" description="Type II secretion system protein GspG C-terminal" evidence="3">
    <location>
        <begin position="86"/>
        <end position="186"/>
    </location>
</feature>
<keyword evidence="1" id="KW-0488">Methylation</keyword>
<keyword evidence="2" id="KW-1133">Transmembrane helix</keyword>
<organism evidence="4 5">
    <name type="scientific">Luteimonas vadosa</name>
    <dbReference type="NCBI Taxonomy" id="1165507"/>
    <lineage>
        <taxon>Bacteria</taxon>
        <taxon>Pseudomonadati</taxon>
        <taxon>Pseudomonadota</taxon>
        <taxon>Gammaproteobacteria</taxon>
        <taxon>Lysobacterales</taxon>
        <taxon>Lysobacteraceae</taxon>
        <taxon>Luteimonas</taxon>
    </lineage>
</organism>
<dbReference type="InterPro" id="IPR012902">
    <property type="entry name" value="N_methyl_site"/>
</dbReference>
<accession>A0ABP9DN07</accession>
<reference evidence="5" key="1">
    <citation type="journal article" date="2019" name="Int. J. Syst. Evol. Microbiol.">
        <title>The Global Catalogue of Microorganisms (GCM) 10K type strain sequencing project: providing services to taxonomists for standard genome sequencing and annotation.</title>
        <authorList>
            <consortium name="The Broad Institute Genomics Platform"/>
            <consortium name="The Broad Institute Genome Sequencing Center for Infectious Disease"/>
            <person name="Wu L."/>
            <person name="Ma J."/>
        </authorList>
    </citation>
    <scope>NUCLEOTIDE SEQUENCE [LARGE SCALE GENOMIC DNA]</scope>
    <source>
        <strain evidence="5">JCM 18392</strain>
    </source>
</reference>
<dbReference type="Proteomes" id="UP001501323">
    <property type="component" value="Unassembled WGS sequence"/>
</dbReference>
<dbReference type="InterPro" id="IPR045584">
    <property type="entry name" value="Pilin-like"/>
</dbReference>
<dbReference type="Pfam" id="PF08334">
    <property type="entry name" value="T2SSG"/>
    <property type="match status" value="1"/>
</dbReference>
<dbReference type="Gene3D" id="3.30.700.10">
    <property type="entry name" value="Glycoprotein, Type 4 Pilin"/>
    <property type="match status" value="1"/>
</dbReference>
<name>A0ABP9DN07_9GAMM</name>
<dbReference type="InterPro" id="IPR000983">
    <property type="entry name" value="Bac_GSPG_pilin"/>
</dbReference>
<evidence type="ECO:0000313" key="5">
    <source>
        <dbReference type="Proteomes" id="UP001501323"/>
    </source>
</evidence>
<evidence type="ECO:0000259" key="3">
    <source>
        <dbReference type="Pfam" id="PF08334"/>
    </source>
</evidence>
<dbReference type="EMBL" id="BAABJY010000001">
    <property type="protein sequence ID" value="GAA4853804.1"/>
    <property type="molecule type" value="Genomic_DNA"/>
</dbReference>
<keyword evidence="5" id="KW-1185">Reference proteome</keyword>
<comment type="caution">
    <text evidence="4">The sequence shown here is derived from an EMBL/GenBank/DDBJ whole genome shotgun (WGS) entry which is preliminary data.</text>
</comment>